<dbReference type="OrthoDB" id="206452at2759"/>
<reference evidence="3 4" key="2">
    <citation type="submission" date="2018-11" db="EMBL/GenBank/DDBJ databases">
        <authorList>
            <consortium name="Pathogen Informatics"/>
        </authorList>
    </citation>
    <scope>NUCLEOTIDE SEQUENCE [LARGE SCALE GENOMIC DNA]</scope>
    <source>
        <strain evidence="3 4">MHpl1</strain>
    </source>
</reference>
<feature type="compositionally biased region" description="Basic and acidic residues" evidence="1">
    <location>
        <begin position="188"/>
        <end position="201"/>
    </location>
</feature>
<name>A0A0N4X3E9_HAEPC</name>
<feature type="region of interest" description="Disordered" evidence="1">
    <location>
        <begin position="160"/>
        <end position="259"/>
    </location>
</feature>
<dbReference type="InterPro" id="IPR037238">
    <property type="entry name" value="YbiA-like_sf"/>
</dbReference>
<evidence type="ECO:0000313" key="4">
    <source>
        <dbReference type="Proteomes" id="UP000268014"/>
    </source>
</evidence>
<dbReference type="OMA" id="DEWRYSK"/>
<dbReference type="InterPro" id="IPR012816">
    <property type="entry name" value="NADAR"/>
</dbReference>
<dbReference type="WBParaSite" id="HPLM_0001889101-mRNA-1">
    <property type="protein sequence ID" value="HPLM_0001889101-mRNA-1"/>
    <property type="gene ID" value="HPLM_0001889101"/>
</dbReference>
<dbReference type="AlphaFoldDB" id="A0A0N4X3E9"/>
<proteinExistence type="predicted"/>
<evidence type="ECO:0000259" key="2">
    <source>
        <dbReference type="Pfam" id="PF08719"/>
    </source>
</evidence>
<evidence type="ECO:0000256" key="1">
    <source>
        <dbReference type="SAM" id="MobiDB-lite"/>
    </source>
</evidence>
<dbReference type="Proteomes" id="UP000268014">
    <property type="component" value="Unassembled WGS sequence"/>
</dbReference>
<accession>A0A0N4X3E9</accession>
<reference evidence="5" key="1">
    <citation type="submission" date="2017-02" db="UniProtKB">
        <authorList>
            <consortium name="WormBaseParasite"/>
        </authorList>
    </citation>
    <scope>IDENTIFICATION</scope>
</reference>
<dbReference type="CDD" id="cd15457">
    <property type="entry name" value="NADAR"/>
    <property type="match status" value="1"/>
</dbReference>
<dbReference type="EMBL" id="UZAF01020892">
    <property type="protein sequence ID" value="VDO73735.1"/>
    <property type="molecule type" value="Genomic_DNA"/>
</dbReference>
<keyword evidence="4" id="KW-1185">Reference proteome</keyword>
<dbReference type="Pfam" id="PF08719">
    <property type="entry name" value="NADAR"/>
    <property type="match status" value="1"/>
</dbReference>
<evidence type="ECO:0000313" key="5">
    <source>
        <dbReference type="WBParaSite" id="HPLM_0001889101-mRNA-1"/>
    </source>
</evidence>
<protein>
    <submittedName>
        <fullName evidence="5">DUF1768 domain-containing protein</fullName>
    </submittedName>
</protein>
<feature type="domain" description="NADAR" evidence="2">
    <location>
        <begin position="317"/>
        <end position="520"/>
    </location>
</feature>
<organism evidence="5">
    <name type="scientific">Haemonchus placei</name>
    <name type="common">Barber's pole worm</name>
    <dbReference type="NCBI Taxonomy" id="6290"/>
    <lineage>
        <taxon>Eukaryota</taxon>
        <taxon>Metazoa</taxon>
        <taxon>Ecdysozoa</taxon>
        <taxon>Nematoda</taxon>
        <taxon>Chromadorea</taxon>
        <taxon>Rhabditida</taxon>
        <taxon>Rhabditina</taxon>
        <taxon>Rhabditomorpha</taxon>
        <taxon>Strongyloidea</taxon>
        <taxon>Trichostrongylidae</taxon>
        <taxon>Haemonchus</taxon>
    </lineage>
</organism>
<evidence type="ECO:0000313" key="3">
    <source>
        <dbReference type="EMBL" id="VDO73735.1"/>
    </source>
</evidence>
<gene>
    <name evidence="3" type="ORF">HPLM_LOCUS18883</name>
</gene>
<dbReference type="Gene3D" id="1.10.357.40">
    <property type="entry name" value="YbiA-like"/>
    <property type="match status" value="1"/>
</dbReference>
<feature type="compositionally biased region" description="Low complexity" evidence="1">
    <location>
        <begin position="243"/>
        <end position="252"/>
    </location>
</feature>
<sequence>FPCSIVENVLHGEPAQRLRRAAQPLTCAKAEPILRFGRCGRCGLWLGTPGGLKLLNDISFPVLGTNSSASRCFVMSSSFRSNFVSWRTSNSLSNPYTHTYGNGYEAGGYNPEYPSVHNNIGGSSLYQQQTRRVACQLNRPAHNRTIRSTPRAKKIKIVKISKSTAKAKPSGSVQRSTAESSSSSSRLCKAEETPHSSDDQKPGGIRAASPIQPDISVLKIISPKRNSKQPRKIQALNSEAGPRRGTPGSSSGVRKNMSYVPFGAGMPRGGFGMMRGGRGGRGGRRYISKPNNNPMDIPFVPLPEDAPAISLTIDPDNFICFHGFSSVFTTQHTFPVLIDGKIYESGDHYYQIQKVHDLCGTVSEKLTETVRDENGRRLDGKVGFSEHRDKSFSQVAKEVIRLNNVDRKKVDEWRYTKGLDAMQKALMAKVSQSVVLRQALSESGKKILVHAFPGDSIYGAGCRQAQVKKWCESMKANGATTIRIPATFPLTAETVFNCPNFAQGRNVLGVILMQLREMLRENKVPIVDLSSVFDSLRIGTNNVCDASMDDQDCGDGFAIGGGSIQAKIGGGTKA</sequence>
<dbReference type="SUPFAM" id="SSF143990">
    <property type="entry name" value="YbiA-like"/>
    <property type="match status" value="1"/>
</dbReference>